<gene>
    <name evidence="1" type="ORF">GAO09_11230</name>
</gene>
<dbReference type="EMBL" id="WIXI01000041">
    <property type="protein sequence ID" value="MQY46614.1"/>
    <property type="molecule type" value="Genomic_DNA"/>
</dbReference>
<proteinExistence type="predicted"/>
<dbReference type="RefSeq" id="WP_153354102.1">
    <property type="nucleotide sequence ID" value="NZ_JAYKOO010000014.1"/>
</dbReference>
<keyword evidence="2" id="KW-1185">Reference proteome</keyword>
<dbReference type="Proteomes" id="UP000435138">
    <property type="component" value="Unassembled WGS sequence"/>
</dbReference>
<evidence type="ECO:0000313" key="1">
    <source>
        <dbReference type="EMBL" id="MQY46614.1"/>
    </source>
</evidence>
<name>A0A6A8A7E8_9HYPH</name>
<protein>
    <submittedName>
        <fullName evidence="1">Uncharacterized protein</fullName>
    </submittedName>
</protein>
<comment type="caution">
    <text evidence="1">The sequence shown here is derived from an EMBL/GenBank/DDBJ whole genome shotgun (WGS) entry which is preliminary data.</text>
</comment>
<evidence type="ECO:0000313" key="2">
    <source>
        <dbReference type="Proteomes" id="UP000435138"/>
    </source>
</evidence>
<accession>A0A6A8A7E8</accession>
<sequence length="74" mass="8378">MLNSIEILPIDGKFVVRIYEDGEKTEIEFSHEDHARSWASGQNLRLVNTVDLASHDLAQAYSKPATIHPHATHR</sequence>
<reference evidence="1 2" key="1">
    <citation type="submission" date="2019-11" db="EMBL/GenBank/DDBJ databases">
        <title>Genome analysis of Rhizobacterium cereale a novel genus and species isolated from maize roots in North Spain.</title>
        <authorList>
            <person name="Menendez E."/>
            <person name="Flores-Felix J.D."/>
            <person name="Ramirez-Bahena M.-H."/>
            <person name="Igual J.M."/>
            <person name="Garcia-Fraile P."/>
            <person name="Peix A."/>
            <person name="Velazquez E."/>
        </authorList>
    </citation>
    <scope>NUCLEOTIDE SEQUENCE [LARGE SCALE GENOMIC DNA]</scope>
    <source>
        <strain evidence="1 2">RZME27</strain>
    </source>
</reference>
<organism evidence="1 2">
    <name type="scientific">Endobacterium cereale</name>
    <dbReference type="NCBI Taxonomy" id="2663029"/>
    <lineage>
        <taxon>Bacteria</taxon>
        <taxon>Pseudomonadati</taxon>
        <taxon>Pseudomonadota</taxon>
        <taxon>Alphaproteobacteria</taxon>
        <taxon>Hyphomicrobiales</taxon>
        <taxon>Rhizobiaceae</taxon>
        <taxon>Endobacterium</taxon>
    </lineage>
</organism>
<dbReference type="AlphaFoldDB" id="A0A6A8A7E8"/>